<reference evidence="8" key="1">
    <citation type="submission" date="2022-10" db="EMBL/GenBank/DDBJ databases">
        <authorList>
            <person name="Chen Y."/>
            <person name="Dougan E. K."/>
            <person name="Chan C."/>
            <person name="Rhodes N."/>
            <person name="Thang M."/>
        </authorList>
    </citation>
    <scope>NUCLEOTIDE SEQUENCE</scope>
</reference>
<evidence type="ECO:0000313" key="9">
    <source>
        <dbReference type="EMBL" id="CAL1133035.1"/>
    </source>
</evidence>
<dbReference type="EMBL" id="CAMXCT030000503">
    <property type="protein sequence ID" value="CAL4766972.1"/>
    <property type="molecule type" value="Genomic_DNA"/>
</dbReference>
<comment type="similarity">
    <text evidence="2">Belongs to the glycosyltransferase 92 family.</text>
</comment>
<evidence type="ECO:0000256" key="4">
    <source>
        <dbReference type="ARBA" id="ARBA00022679"/>
    </source>
</evidence>
<accession>A0A9P1BW20</accession>
<dbReference type="EMBL" id="CAMXCT020000503">
    <property type="protein sequence ID" value="CAL1133035.1"/>
    <property type="molecule type" value="Genomic_DNA"/>
</dbReference>
<evidence type="ECO:0000256" key="1">
    <source>
        <dbReference type="ARBA" id="ARBA00004167"/>
    </source>
</evidence>
<sequence>MPTSPVRTKGEGLLPFNQHLQEARPRELLMPARIARDWASQRDLAKLGPVKKFFWTPEENHTYEFLFFSAIPTFGDDGNYIALLHDLWADSNPDDFLLALKKFPLYCSGADRKHKSPVTAYGWDHGEKGTQVSVNLLCQWPESDKDLEKFEVFLEDAKGKAIGSMVADHKPTLFQKKYGTAACVREVFLTNQSNAPLKLLPEWMEFHVMHGVEHFFIYTFDDTDPGMEAVMTPYINSGLATRIHFNQYPERHVRHHRLMTDCLFRAKNRATWLMPTIDTDEYLHVDPTVFKGQDTPKDYLNTAWDAVIDHFQANRSEVYSLNFELYRFSRSPRNLVEISSMFREEKNNKNNEGRSKFVVNVHNVHGLWIHFPTNWNEGTYAIDVPKQLLYGNHYRYEDHILYGQKDPTANIRDQSLAGEVRPLMKALEKRFGEEPRQLLERLSYLSPLQDVEIRRQRSKGRNKLDALDEWTFQQDEDRKRAAVARQSDNTGGAALYKELPSKLARLLTMNYLST</sequence>
<protein>
    <recommendedName>
        <fullName evidence="11">Glycosyltransferase family 92 protein</fullName>
    </recommendedName>
</protein>
<dbReference type="GO" id="GO:0005737">
    <property type="term" value="C:cytoplasm"/>
    <property type="evidence" value="ECO:0007669"/>
    <property type="project" value="TreeGrafter"/>
</dbReference>
<dbReference type="GO" id="GO:0016020">
    <property type="term" value="C:membrane"/>
    <property type="evidence" value="ECO:0007669"/>
    <property type="project" value="UniProtKB-SubCell"/>
</dbReference>
<keyword evidence="10" id="KW-1185">Reference proteome</keyword>
<evidence type="ECO:0000256" key="3">
    <source>
        <dbReference type="ARBA" id="ARBA00022676"/>
    </source>
</evidence>
<evidence type="ECO:0000256" key="5">
    <source>
        <dbReference type="ARBA" id="ARBA00022692"/>
    </source>
</evidence>
<organism evidence="8">
    <name type="scientific">Cladocopium goreaui</name>
    <dbReference type="NCBI Taxonomy" id="2562237"/>
    <lineage>
        <taxon>Eukaryota</taxon>
        <taxon>Sar</taxon>
        <taxon>Alveolata</taxon>
        <taxon>Dinophyceae</taxon>
        <taxon>Suessiales</taxon>
        <taxon>Symbiodiniaceae</taxon>
        <taxon>Cladocopium</taxon>
    </lineage>
</organism>
<dbReference type="GO" id="GO:0016757">
    <property type="term" value="F:glycosyltransferase activity"/>
    <property type="evidence" value="ECO:0007669"/>
    <property type="project" value="UniProtKB-KW"/>
</dbReference>
<keyword evidence="7" id="KW-0472">Membrane</keyword>
<evidence type="ECO:0000256" key="2">
    <source>
        <dbReference type="ARBA" id="ARBA00007647"/>
    </source>
</evidence>
<gene>
    <name evidence="8" type="ORF">C1SCF055_LOCUS7597</name>
</gene>
<name>A0A9P1BW20_9DINO</name>
<keyword evidence="5" id="KW-0812">Transmembrane</keyword>
<proteinExistence type="inferred from homology"/>
<evidence type="ECO:0000313" key="10">
    <source>
        <dbReference type="Proteomes" id="UP001152797"/>
    </source>
</evidence>
<dbReference type="InterPro" id="IPR008166">
    <property type="entry name" value="Glyco_transf_92"/>
</dbReference>
<dbReference type="Pfam" id="PF01697">
    <property type="entry name" value="Glyco_transf_92"/>
    <property type="match status" value="1"/>
</dbReference>
<keyword evidence="4" id="KW-0808">Transferase</keyword>
<comment type="subcellular location">
    <subcellularLocation>
        <location evidence="1">Membrane</location>
        <topology evidence="1">Single-pass membrane protein</topology>
    </subcellularLocation>
</comment>
<comment type="caution">
    <text evidence="8">The sequence shown here is derived from an EMBL/GenBank/DDBJ whole genome shotgun (WGS) entry which is preliminary data.</text>
</comment>
<keyword evidence="6" id="KW-1133">Transmembrane helix</keyword>
<evidence type="ECO:0000313" key="8">
    <source>
        <dbReference type="EMBL" id="CAI3979660.1"/>
    </source>
</evidence>
<evidence type="ECO:0000256" key="7">
    <source>
        <dbReference type="ARBA" id="ARBA00023136"/>
    </source>
</evidence>
<dbReference type="EMBL" id="CAMXCT010000503">
    <property type="protein sequence ID" value="CAI3979660.1"/>
    <property type="molecule type" value="Genomic_DNA"/>
</dbReference>
<dbReference type="PANTHER" id="PTHR21461:SF69">
    <property type="entry name" value="GLYCOSYLTRANSFERASE FAMILY 92 PROTEIN"/>
    <property type="match status" value="1"/>
</dbReference>
<evidence type="ECO:0000256" key="6">
    <source>
        <dbReference type="ARBA" id="ARBA00022989"/>
    </source>
</evidence>
<reference evidence="9" key="2">
    <citation type="submission" date="2024-04" db="EMBL/GenBank/DDBJ databases">
        <authorList>
            <person name="Chen Y."/>
            <person name="Shah S."/>
            <person name="Dougan E. K."/>
            <person name="Thang M."/>
            <person name="Chan C."/>
        </authorList>
    </citation>
    <scope>NUCLEOTIDE SEQUENCE [LARGE SCALE GENOMIC DNA]</scope>
</reference>
<dbReference type="AlphaFoldDB" id="A0A9P1BW20"/>
<evidence type="ECO:0008006" key="11">
    <source>
        <dbReference type="Google" id="ProtNLM"/>
    </source>
</evidence>
<dbReference type="OrthoDB" id="407163at2759"/>
<keyword evidence="3" id="KW-0328">Glycosyltransferase</keyword>
<dbReference type="Proteomes" id="UP001152797">
    <property type="component" value="Unassembled WGS sequence"/>
</dbReference>
<dbReference type="PANTHER" id="PTHR21461">
    <property type="entry name" value="GLYCOSYLTRANSFERASE FAMILY 92 PROTEIN"/>
    <property type="match status" value="1"/>
</dbReference>